<dbReference type="PANTHER" id="PTHR47212:SF4">
    <property type="entry name" value="ADHESIN-LIKE PROTEIN, PUTATIVE (DUF3741)-RELATED"/>
    <property type="match status" value="1"/>
</dbReference>
<gene>
    <name evidence="3" type="ORF">F0562_019234</name>
</gene>
<dbReference type="Proteomes" id="UP000325577">
    <property type="component" value="Linkage Group LG9"/>
</dbReference>
<dbReference type="InterPro" id="IPR025486">
    <property type="entry name" value="DUF4378"/>
</dbReference>
<dbReference type="EMBL" id="CM018052">
    <property type="protein sequence ID" value="KAA8516055.1"/>
    <property type="molecule type" value="Genomic_DNA"/>
</dbReference>
<evidence type="ECO:0000256" key="1">
    <source>
        <dbReference type="SAM" id="MobiDB-lite"/>
    </source>
</evidence>
<accession>A0A5J4ZBS2</accession>
<evidence type="ECO:0000259" key="2">
    <source>
        <dbReference type="Pfam" id="PF14309"/>
    </source>
</evidence>
<evidence type="ECO:0000313" key="4">
    <source>
        <dbReference type="Proteomes" id="UP000325577"/>
    </source>
</evidence>
<keyword evidence="4" id="KW-1185">Reference proteome</keyword>
<sequence>MQNSQTESNLSSSLQSHYSLEDNGKSERIASQFSFTEIKRKFKHAMGKERNGIISNAITHRFPYEHQKSGNGDKGVACETGVWGSPNRNHFYNERFARPSIGIRRGDKFDKPEDAETSMGNEIVGYPEQRVSNIYVEAKKHLSEMLSNGDEIEDFSSRHPLGPSRQSLESQSCITNDNPDDKEQDLNSNHNGSDELNHANAVEETSCCTRDEMSSEADAEIVETSVTVFPEKSKALEVSAEGSSNKDDQHGDSAEVCDEEKYAQCLKLDSFEGDQSLSSPVNFPIKLFNHQEKDISPASTKSLPVESRMQPLQIHLEEQVFSAIDQGMCVRTCLEDEESSFEYVEAVLLGSGLNWDEFLLRWLSSEQLLDPSLFDEVELFSNRSCHDQQLLFDCTNEVLKEVCEHYFGYSPWVSFVKQNIRPVPKGKNLIREVWEGVEWHLLQQPPPRTLDQIVRKDMEKTGKWMDLRLDAENIAFEMGEDILEDLMEDTILSLVNEHLESEFSALPADLKESEISIHL</sequence>
<protein>
    <recommendedName>
        <fullName evidence="2">DUF4378 domain-containing protein</fullName>
    </recommendedName>
</protein>
<feature type="region of interest" description="Disordered" evidence="1">
    <location>
        <begin position="1"/>
        <end position="20"/>
    </location>
</feature>
<feature type="compositionally biased region" description="Polar residues" evidence="1">
    <location>
        <begin position="164"/>
        <end position="177"/>
    </location>
</feature>
<organism evidence="3 4">
    <name type="scientific">Nyssa sinensis</name>
    <dbReference type="NCBI Taxonomy" id="561372"/>
    <lineage>
        <taxon>Eukaryota</taxon>
        <taxon>Viridiplantae</taxon>
        <taxon>Streptophyta</taxon>
        <taxon>Embryophyta</taxon>
        <taxon>Tracheophyta</taxon>
        <taxon>Spermatophyta</taxon>
        <taxon>Magnoliopsida</taxon>
        <taxon>eudicotyledons</taxon>
        <taxon>Gunneridae</taxon>
        <taxon>Pentapetalae</taxon>
        <taxon>asterids</taxon>
        <taxon>Cornales</taxon>
        <taxon>Nyssaceae</taxon>
        <taxon>Nyssa</taxon>
    </lineage>
</organism>
<name>A0A5J4ZBS2_9ASTE</name>
<dbReference type="OrthoDB" id="770239at2759"/>
<dbReference type="PANTHER" id="PTHR47212">
    <property type="entry name" value="ADHESIN-LIKE PROTEIN, PUTATIVE (DUF3741)-RELATED"/>
    <property type="match status" value="1"/>
</dbReference>
<feature type="domain" description="DUF4378" evidence="2">
    <location>
        <begin position="341"/>
        <end position="489"/>
    </location>
</feature>
<evidence type="ECO:0000313" key="3">
    <source>
        <dbReference type="EMBL" id="KAA8516055.1"/>
    </source>
</evidence>
<reference evidence="3 4" key="1">
    <citation type="submission" date="2019-09" db="EMBL/GenBank/DDBJ databases">
        <title>A chromosome-level genome assembly of the Chinese tupelo Nyssa sinensis.</title>
        <authorList>
            <person name="Yang X."/>
            <person name="Kang M."/>
            <person name="Yang Y."/>
            <person name="Xiong H."/>
            <person name="Wang M."/>
            <person name="Zhang Z."/>
            <person name="Wang Z."/>
            <person name="Wu H."/>
            <person name="Ma T."/>
            <person name="Liu J."/>
            <person name="Xi Z."/>
        </authorList>
    </citation>
    <scope>NUCLEOTIDE SEQUENCE [LARGE SCALE GENOMIC DNA]</scope>
    <source>
        <strain evidence="3">J267</strain>
        <tissue evidence="3">Leaf</tissue>
    </source>
</reference>
<feature type="compositionally biased region" description="Low complexity" evidence="1">
    <location>
        <begin position="1"/>
        <end position="18"/>
    </location>
</feature>
<proteinExistence type="predicted"/>
<dbReference type="Pfam" id="PF14309">
    <property type="entry name" value="DUF4378"/>
    <property type="match status" value="1"/>
</dbReference>
<feature type="region of interest" description="Disordered" evidence="1">
    <location>
        <begin position="153"/>
        <end position="199"/>
    </location>
</feature>
<dbReference type="AlphaFoldDB" id="A0A5J4ZBS2"/>